<evidence type="ECO:0000256" key="1">
    <source>
        <dbReference type="SAM" id="MobiDB-lite"/>
    </source>
</evidence>
<evidence type="ECO:0000313" key="4">
    <source>
        <dbReference type="Proteomes" id="UP000533598"/>
    </source>
</evidence>
<proteinExistence type="predicted"/>
<keyword evidence="2" id="KW-1133">Transmembrane helix</keyword>
<comment type="caution">
    <text evidence="3">The sequence shown here is derived from an EMBL/GenBank/DDBJ whole genome shotgun (WGS) entry which is preliminary data.</text>
</comment>
<feature type="transmembrane region" description="Helical" evidence="2">
    <location>
        <begin position="94"/>
        <end position="124"/>
    </location>
</feature>
<keyword evidence="2" id="KW-0812">Transmembrane</keyword>
<dbReference type="RefSeq" id="WP_185000563.1">
    <property type="nucleotide sequence ID" value="NZ_BAAAUI010000003.1"/>
</dbReference>
<feature type="region of interest" description="Disordered" evidence="1">
    <location>
        <begin position="1"/>
        <end position="31"/>
    </location>
</feature>
<feature type="transmembrane region" description="Helical" evidence="2">
    <location>
        <begin position="185"/>
        <end position="207"/>
    </location>
</feature>
<feature type="transmembrane region" description="Helical" evidence="2">
    <location>
        <begin position="155"/>
        <end position="173"/>
    </location>
</feature>
<dbReference type="EMBL" id="JACHMH010000001">
    <property type="protein sequence ID" value="MBB4674434.1"/>
    <property type="molecule type" value="Genomic_DNA"/>
</dbReference>
<protein>
    <submittedName>
        <fullName evidence="3">Uncharacterized protein</fullName>
    </submittedName>
</protein>
<name>A0A7W7C738_9PSEU</name>
<keyword evidence="2" id="KW-0472">Membrane</keyword>
<sequence>MTDLAVPTGGLPEEQPRRPSPSHASASEATGPIADNTTRYLAAAAHLDQEFADEAIRESLAEPFRPALGVPGGDVHSVLREAVAARTRRRVRDLLLVLLVAGSIAVSTWTFLPWLAAALVWAYFASAQPTGKQRSLLREWNGLVHRDTVRKFRRLALVLLLILLAGGAATAAAHDRFTLVIRLDLLVWSLLLIVTAFLVLLIDELVLARLVGRSFQRSDFMAHPARSAWPLEVFFRHLAPPRWRRALRRAMTMRSPGNLVVHREYWPFVGSGTGFNAWSMALPLDPADESPKRPVSADSLVDPAMTPFTVSELHDHITRELAGLGEAVSLSPGARLRKLTAHDQVVASAEQLLTHLSDLRTRAVLPRLDGPPAHDVPPALVTEIRERPLEWMRHYRCFQVETWDRQLGVSVYLHIGVGERVLYLEWTPCVLLPVAEHFRAIDDQLHTFWGAVRHAAACWISLPVTIFRRAGRLTRRLRPQPHLPTRPRPAKYGAARSIRELAADENVSNYFQRRDVERYVQVLETRAFRAIGEFLTAHGISVTAFQRQANQIINLHVIRTGDVINFVGGDVSGNYVGGRDIGTVDLGGGPQ</sequence>
<organism evidence="3 4">
    <name type="scientific">Crossiella cryophila</name>
    <dbReference type="NCBI Taxonomy" id="43355"/>
    <lineage>
        <taxon>Bacteria</taxon>
        <taxon>Bacillati</taxon>
        <taxon>Actinomycetota</taxon>
        <taxon>Actinomycetes</taxon>
        <taxon>Pseudonocardiales</taxon>
        <taxon>Pseudonocardiaceae</taxon>
        <taxon>Crossiella</taxon>
    </lineage>
</organism>
<accession>A0A7W7C738</accession>
<dbReference type="AlphaFoldDB" id="A0A7W7C738"/>
<evidence type="ECO:0000256" key="2">
    <source>
        <dbReference type="SAM" id="Phobius"/>
    </source>
</evidence>
<reference evidence="3 4" key="1">
    <citation type="submission" date="2020-08" db="EMBL/GenBank/DDBJ databases">
        <title>Sequencing the genomes of 1000 actinobacteria strains.</title>
        <authorList>
            <person name="Klenk H.-P."/>
        </authorList>
    </citation>
    <scope>NUCLEOTIDE SEQUENCE [LARGE SCALE GENOMIC DNA]</scope>
    <source>
        <strain evidence="3 4">DSM 44230</strain>
    </source>
</reference>
<dbReference type="Proteomes" id="UP000533598">
    <property type="component" value="Unassembled WGS sequence"/>
</dbReference>
<evidence type="ECO:0000313" key="3">
    <source>
        <dbReference type="EMBL" id="MBB4674434.1"/>
    </source>
</evidence>
<keyword evidence="4" id="KW-1185">Reference proteome</keyword>
<gene>
    <name evidence="3" type="ORF">HNR67_000552</name>
</gene>